<dbReference type="GO" id="GO:0005840">
    <property type="term" value="C:ribosome"/>
    <property type="evidence" value="ECO:0007669"/>
    <property type="project" value="UniProtKB-KW"/>
</dbReference>
<proteinExistence type="predicted"/>
<keyword evidence="5" id="KW-0175">Coiled coil</keyword>
<comment type="caution">
    <text evidence="7">The sequence shown here is derived from an EMBL/GenBank/DDBJ whole genome shotgun (WGS) entry which is preliminary data.</text>
</comment>
<dbReference type="AlphaFoldDB" id="A0A2T5LPE1"/>
<dbReference type="GO" id="GO:0003735">
    <property type="term" value="F:structural constituent of ribosome"/>
    <property type="evidence" value="ECO:0007669"/>
    <property type="project" value="InterPro"/>
</dbReference>
<dbReference type="GeneID" id="63814642"/>
<accession>A0A2T5LPE1</accession>
<dbReference type="SMART" id="SM00916">
    <property type="entry name" value="L51_S25_CI-B8"/>
    <property type="match status" value="1"/>
</dbReference>
<evidence type="ECO:0000256" key="1">
    <source>
        <dbReference type="ARBA" id="ARBA00004173"/>
    </source>
</evidence>
<evidence type="ECO:0000256" key="2">
    <source>
        <dbReference type="ARBA" id="ARBA00022980"/>
    </source>
</evidence>
<name>A0A2T5LPE1_9EURO</name>
<keyword evidence="4" id="KW-0687">Ribonucleoprotein</keyword>
<dbReference type="InterPro" id="IPR007741">
    <property type="entry name" value="Ribosomal_mL43/mS25/NADH_DH"/>
</dbReference>
<feature type="domain" description="Ribosomal protein/NADH dehydrogenase" evidence="6">
    <location>
        <begin position="50"/>
        <end position="149"/>
    </location>
</feature>
<comment type="subcellular location">
    <subcellularLocation>
        <location evidence="1">Mitochondrion</location>
    </subcellularLocation>
</comment>
<dbReference type="SUPFAM" id="SSF52833">
    <property type="entry name" value="Thioredoxin-like"/>
    <property type="match status" value="1"/>
</dbReference>
<dbReference type="RefSeq" id="XP_040749538.1">
    <property type="nucleotide sequence ID" value="XM_040897760.1"/>
</dbReference>
<reference evidence="7 8" key="1">
    <citation type="journal article" date="2018" name="Proc. Natl. Acad. Sci. U.S.A.">
        <title>Linking secondary metabolites to gene clusters through genome sequencing of six diverse Aspergillus species.</title>
        <authorList>
            <person name="Kaerboelling I."/>
            <person name="Vesth T.C."/>
            <person name="Frisvad J.C."/>
            <person name="Nybo J.L."/>
            <person name="Theobald S."/>
            <person name="Kuo A."/>
            <person name="Bowyer P."/>
            <person name="Matsuda Y."/>
            <person name="Mondo S."/>
            <person name="Lyhne E.K."/>
            <person name="Kogle M.E."/>
            <person name="Clum A."/>
            <person name="Lipzen A."/>
            <person name="Salamov A."/>
            <person name="Ngan C.Y."/>
            <person name="Daum C."/>
            <person name="Chiniquy J."/>
            <person name="Barry K."/>
            <person name="LaButti K."/>
            <person name="Haridas S."/>
            <person name="Simmons B.A."/>
            <person name="Magnuson J.K."/>
            <person name="Mortensen U.H."/>
            <person name="Larsen T.O."/>
            <person name="Grigoriev I.V."/>
            <person name="Baker S.E."/>
            <person name="Andersen M.R."/>
        </authorList>
    </citation>
    <scope>NUCLEOTIDE SEQUENCE [LARGE SCALE GENOMIC DNA]</scope>
    <source>
        <strain evidence="7 8">IBT 24754</strain>
    </source>
</reference>
<evidence type="ECO:0000313" key="8">
    <source>
        <dbReference type="Proteomes" id="UP000244073"/>
    </source>
</evidence>
<evidence type="ECO:0000313" key="7">
    <source>
        <dbReference type="EMBL" id="PTU18146.1"/>
    </source>
</evidence>
<dbReference type="EMBL" id="MSFN02000008">
    <property type="protein sequence ID" value="PTU18146.1"/>
    <property type="molecule type" value="Genomic_DNA"/>
</dbReference>
<feature type="coiled-coil region" evidence="5">
    <location>
        <begin position="154"/>
        <end position="205"/>
    </location>
</feature>
<dbReference type="PANTHER" id="PTHR13274">
    <property type="entry name" value="MITOCHONDRIAL RIBOSOMAL PROTEIN S25"/>
    <property type="match status" value="1"/>
</dbReference>
<evidence type="ECO:0000259" key="6">
    <source>
        <dbReference type="SMART" id="SM00916"/>
    </source>
</evidence>
<dbReference type="VEuPathDB" id="FungiDB:P175DRAFT_0504044"/>
<dbReference type="Proteomes" id="UP000244073">
    <property type="component" value="Unassembled WGS sequence"/>
</dbReference>
<evidence type="ECO:0000256" key="3">
    <source>
        <dbReference type="ARBA" id="ARBA00023128"/>
    </source>
</evidence>
<sequence length="205" mass="23201">MVNLFKRMRKLNTRLLDVRVGTGAATFPSAASATNEFPAITRLHLTYARKIYGGHQGARHFWRNCLPRLKFHNPSVQMTVKQTDNQDGPAVLTIYFSEKLSNAASLSPAKIEDKFAPQPGETEKAAVMDVRNLTYKEIWAKVKMMTGAAEIAATAQEEAELKKLEQMRVQAEKDRVRVAGIRQAKKDQERMLQEARGEVERLKQM</sequence>
<dbReference type="GO" id="GO:1990904">
    <property type="term" value="C:ribonucleoprotein complex"/>
    <property type="evidence" value="ECO:0007669"/>
    <property type="project" value="UniProtKB-KW"/>
</dbReference>
<organism evidence="7 8">
    <name type="scientific">Aspergillus ochraceoroseus IBT 24754</name>
    <dbReference type="NCBI Taxonomy" id="1392256"/>
    <lineage>
        <taxon>Eukaryota</taxon>
        <taxon>Fungi</taxon>
        <taxon>Dikarya</taxon>
        <taxon>Ascomycota</taxon>
        <taxon>Pezizomycotina</taxon>
        <taxon>Eurotiomycetes</taxon>
        <taxon>Eurotiomycetidae</taxon>
        <taxon>Eurotiales</taxon>
        <taxon>Aspergillaceae</taxon>
        <taxon>Aspergillus</taxon>
        <taxon>Aspergillus subgen. Nidulantes</taxon>
    </lineage>
</organism>
<dbReference type="OrthoDB" id="1696305at2759"/>
<dbReference type="InterPro" id="IPR036249">
    <property type="entry name" value="Thioredoxin-like_sf"/>
</dbReference>
<dbReference type="Gene3D" id="3.40.30.10">
    <property type="entry name" value="Glutaredoxin"/>
    <property type="match status" value="1"/>
</dbReference>
<dbReference type="Pfam" id="PF05047">
    <property type="entry name" value="L51_S25_CI-B8"/>
    <property type="match status" value="1"/>
</dbReference>
<keyword evidence="2" id="KW-0689">Ribosomal protein</keyword>
<protein>
    <recommendedName>
        <fullName evidence="6">Ribosomal protein/NADH dehydrogenase domain-containing protein</fullName>
    </recommendedName>
</protein>
<dbReference type="GO" id="GO:0005739">
    <property type="term" value="C:mitochondrion"/>
    <property type="evidence" value="ECO:0007669"/>
    <property type="project" value="UniProtKB-SubCell"/>
</dbReference>
<evidence type="ECO:0000256" key="5">
    <source>
        <dbReference type="SAM" id="Coils"/>
    </source>
</evidence>
<dbReference type="InterPro" id="IPR040049">
    <property type="entry name" value="Ribosomal_mS25/mL61"/>
</dbReference>
<gene>
    <name evidence="7" type="ORF">P175DRAFT_0504044</name>
</gene>
<keyword evidence="3" id="KW-0496">Mitochondrion</keyword>
<dbReference type="PANTHER" id="PTHR13274:SF2">
    <property type="entry name" value="SMALL RIBOSOMAL SUBUNIT PROTEIN MS25"/>
    <property type="match status" value="1"/>
</dbReference>
<evidence type="ECO:0000256" key="4">
    <source>
        <dbReference type="ARBA" id="ARBA00023274"/>
    </source>
</evidence>